<feature type="transmembrane region" description="Helical" evidence="1">
    <location>
        <begin position="57"/>
        <end position="74"/>
    </location>
</feature>
<evidence type="ECO:0000313" key="3">
    <source>
        <dbReference type="EMBL" id="KAA8821881.1"/>
    </source>
</evidence>
<dbReference type="EMBL" id="RZNZ01000019">
    <property type="protein sequence ID" value="KAA8816882.1"/>
    <property type="molecule type" value="Genomic_DNA"/>
</dbReference>
<dbReference type="RefSeq" id="WP_150354742.1">
    <property type="nucleotide sequence ID" value="NZ_RZNZ01000019.1"/>
</dbReference>
<dbReference type="Proteomes" id="UP000345527">
    <property type="component" value="Unassembled WGS sequence"/>
</dbReference>
<keyword evidence="1" id="KW-0472">Membrane</keyword>
<feature type="transmembrane region" description="Helical" evidence="1">
    <location>
        <begin position="80"/>
        <end position="98"/>
    </location>
</feature>
<dbReference type="InterPro" id="IPR036890">
    <property type="entry name" value="HATPase_C_sf"/>
</dbReference>
<keyword evidence="5" id="KW-1185">Reference proteome</keyword>
<name>A0A5J5DSP9_9BIFI</name>
<feature type="transmembrane region" description="Helical" evidence="1">
    <location>
        <begin position="160"/>
        <end position="176"/>
    </location>
</feature>
<dbReference type="OrthoDB" id="3240533at2"/>
<reference evidence="4 5" key="1">
    <citation type="journal article" date="2019" name="Syst. Appl. Microbiol.">
        <title>Characterization of Bifidobacterium species in feaces of the Egyptian fruit bat: Description of B. vespertilionis sp. nov. and B. rousetti sp. nov.</title>
        <authorList>
            <person name="Modesto M."/>
            <person name="Satti M."/>
            <person name="Watanabe K."/>
            <person name="Puglisi E."/>
            <person name="Morelli L."/>
            <person name="Huang C.-H."/>
            <person name="Liou J.-S."/>
            <person name="Miyashita M."/>
            <person name="Tamura T."/>
            <person name="Saito S."/>
            <person name="Mori K."/>
            <person name="Huang L."/>
            <person name="Sciavilla P."/>
            <person name="Sandri C."/>
            <person name="Spiezio C."/>
            <person name="Vitali F."/>
            <person name="Cavalieri D."/>
            <person name="Perpetuini G."/>
            <person name="Tofalo R."/>
            <person name="Bonetti A."/>
            <person name="Arita M."/>
            <person name="Mattarelli P."/>
        </authorList>
    </citation>
    <scope>NUCLEOTIDE SEQUENCE [LARGE SCALE GENOMIC DNA]</scope>
    <source>
        <strain evidence="2 5">RST16</strain>
        <strain evidence="3 4">RST8</strain>
    </source>
</reference>
<keyword evidence="1" id="KW-1133">Transmembrane helix</keyword>
<comment type="caution">
    <text evidence="3">The sequence shown here is derived from an EMBL/GenBank/DDBJ whole genome shotgun (WGS) entry which is preliminary data.</text>
</comment>
<evidence type="ECO:0000256" key="1">
    <source>
        <dbReference type="SAM" id="Phobius"/>
    </source>
</evidence>
<gene>
    <name evidence="3" type="ORF">EM848_09775</name>
    <name evidence="2" type="ORF">EMO90_11015</name>
</gene>
<dbReference type="AlphaFoldDB" id="A0A5J5DSP9"/>
<evidence type="ECO:0008006" key="6">
    <source>
        <dbReference type="Google" id="ProtNLM"/>
    </source>
</evidence>
<keyword evidence="1" id="KW-0812">Transmembrane</keyword>
<feature type="transmembrane region" description="Helical" evidence="1">
    <location>
        <begin position="110"/>
        <end position="140"/>
    </location>
</feature>
<accession>A0A5J5DSP9</accession>
<dbReference type="Proteomes" id="UP000374630">
    <property type="component" value="Unassembled WGS sequence"/>
</dbReference>
<feature type="transmembrane region" description="Helical" evidence="1">
    <location>
        <begin position="29"/>
        <end position="50"/>
    </location>
</feature>
<dbReference type="Gene3D" id="3.30.565.10">
    <property type="entry name" value="Histidine kinase-like ATPase, C-terminal domain"/>
    <property type="match status" value="1"/>
</dbReference>
<evidence type="ECO:0000313" key="4">
    <source>
        <dbReference type="Proteomes" id="UP000345527"/>
    </source>
</evidence>
<proteinExistence type="predicted"/>
<evidence type="ECO:0000313" key="2">
    <source>
        <dbReference type="EMBL" id="KAA8816882.1"/>
    </source>
</evidence>
<dbReference type="EMBL" id="RZOA01000022">
    <property type="protein sequence ID" value="KAA8821881.1"/>
    <property type="molecule type" value="Genomic_DNA"/>
</dbReference>
<evidence type="ECO:0000313" key="5">
    <source>
        <dbReference type="Proteomes" id="UP000374630"/>
    </source>
</evidence>
<protein>
    <recommendedName>
        <fullName evidence="6">Histidine kinase</fullName>
    </recommendedName>
</protein>
<sequence>MTAPAVSSVPSGPAVPGTSSAHAWIRTNWPRILICLTLAALCVHAVFFYPRGLRVDGAFRAVCAVAIALLVLEIPFPRTAGVAMTLLALLGGLLAMDGRGLPSPFAMADLMAAPLIWTSGLLAVLLPLWLSAICCAGLAFSLVMPRLDLFLFEGLMLTDGQHALLCVVAFLAGYALKMAMIARRRADAETENMRLRADSEQLAHLRQNVRLQRIIHDSVAGELTYIVLATRPGGLRSSADGVDDAVPMEAIHDHARQALIRTREAIALLADEGSGTIGADAPCSDPIRPNADDSLRPTASPIAHLRDLAAQWDADLHALGFRGETTVSMGDGFVAHAEPGWISDPGRTAAPDSVISGLIREIYANIAAHGKADGGWYAVSFHVEPGELRIRAENEAADDRGGSEHLFHSGTGLDRQRAQVERLGGSLDVFEHAGVFKLFVEVPLDCSARRDETRSEGAAHS</sequence>
<organism evidence="3 4">
    <name type="scientific">Bifidobacterium vespertilionis</name>
    <dbReference type="NCBI Taxonomy" id="2562524"/>
    <lineage>
        <taxon>Bacteria</taxon>
        <taxon>Bacillati</taxon>
        <taxon>Actinomycetota</taxon>
        <taxon>Actinomycetes</taxon>
        <taxon>Bifidobacteriales</taxon>
        <taxon>Bifidobacteriaceae</taxon>
        <taxon>Bifidobacterium</taxon>
    </lineage>
</organism>